<dbReference type="GO" id="GO:0008234">
    <property type="term" value="F:cysteine-type peptidase activity"/>
    <property type="evidence" value="ECO:0007669"/>
    <property type="project" value="InterPro"/>
</dbReference>
<feature type="chain" id="PRO_5032790997" description="Peptidase C1A papain C-terminal domain-containing protein" evidence="2">
    <location>
        <begin position="23"/>
        <end position="362"/>
    </location>
</feature>
<evidence type="ECO:0000313" key="4">
    <source>
        <dbReference type="EMBL" id="GHP02156.1"/>
    </source>
</evidence>
<dbReference type="InterPro" id="IPR013128">
    <property type="entry name" value="Peptidase_C1A"/>
</dbReference>
<dbReference type="SMART" id="SM00645">
    <property type="entry name" value="Pept_C1"/>
    <property type="match status" value="1"/>
</dbReference>
<dbReference type="InterPro" id="IPR025661">
    <property type="entry name" value="Pept_asp_AS"/>
</dbReference>
<dbReference type="InterPro" id="IPR038765">
    <property type="entry name" value="Papain-like_cys_pep_sf"/>
</dbReference>
<feature type="domain" description="Peptidase C1A papain C-terminal" evidence="3">
    <location>
        <begin position="80"/>
        <end position="328"/>
    </location>
</feature>
<feature type="signal peptide" evidence="2">
    <location>
        <begin position="1"/>
        <end position="22"/>
    </location>
</feature>
<dbReference type="AlphaFoldDB" id="A0A830H4S3"/>
<comment type="caution">
    <text evidence="4">The sequence shown here is derived from an EMBL/GenBank/DDBJ whole genome shotgun (WGS) entry which is preliminary data.</text>
</comment>
<dbReference type="GO" id="GO:0006508">
    <property type="term" value="P:proteolysis"/>
    <property type="evidence" value="ECO:0007669"/>
    <property type="project" value="InterPro"/>
</dbReference>
<organism evidence="4 5">
    <name type="scientific">Pycnococcus provasolii</name>
    <dbReference type="NCBI Taxonomy" id="41880"/>
    <lineage>
        <taxon>Eukaryota</taxon>
        <taxon>Viridiplantae</taxon>
        <taxon>Chlorophyta</taxon>
        <taxon>Pseudoscourfieldiophyceae</taxon>
        <taxon>Pseudoscourfieldiales</taxon>
        <taxon>Pycnococcaceae</taxon>
        <taxon>Pycnococcus</taxon>
    </lineage>
</organism>
<dbReference type="PROSITE" id="PS00640">
    <property type="entry name" value="THIOL_PROTEASE_ASN"/>
    <property type="match status" value="1"/>
</dbReference>
<dbReference type="PANTHER" id="PTHR12411">
    <property type="entry name" value="CYSTEINE PROTEASE FAMILY C1-RELATED"/>
    <property type="match status" value="1"/>
</dbReference>
<evidence type="ECO:0000256" key="2">
    <source>
        <dbReference type="SAM" id="SignalP"/>
    </source>
</evidence>
<proteinExistence type="inferred from homology"/>
<dbReference type="Pfam" id="PF00112">
    <property type="entry name" value="Peptidase_C1"/>
    <property type="match status" value="1"/>
</dbReference>
<evidence type="ECO:0000313" key="5">
    <source>
        <dbReference type="Proteomes" id="UP000660262"/>
    </source>
</evidence>
<sequence>MASSSSSLLVLLLLAIVNNNGGGGVHASIKNRRTTTQQPSSFTPTATTKVVRLLKSELLIPPKHNVTERILAPLPPIMDLPTAFDWRSFHGTNYVTKDLNQHIPQYCGSCWAHGSMSALADRIKIARGGAWPDINLSIQVILNCGTEVAGSCNGGWDAGAYQWVYENGVPSDTCQQYKARDDECTAENVCRNCDPPAGTGKCWATKKFARHYITEYGKVSGEREMMREIYLRGPISCAIDANPIEHYKGGIVTDPGKATNHIISVVGWGELGNADNDDDDDDDDKTTTKKKYWVVRNSWGTYWGLGGWFLVERGTNALKIEEACHWAVPKPNNEYAGLDGVDTPEKMLARRPKHVMLPAWEG</sequence>
<gene>
    <name evidence="4" type="ORF">PPROV_000091300</name>
</gene>
<dbReference type="OrthoDB" id="190265at2759"/>
<dbReference type="InterPro" id="IPR000668">
    <property type="entry name" value="Peptidase_C1A_C"/>
</dbReference>
<dbReference type="Proteomes" id="UP000660262">
    <property type="component" value="Unassembled WGS sequence"/>
</dbReference>
<dbReference type="FunFam" id="3.90.70.10:FF:000117">
    <property type="entry name" value="Probable papain cysteine protease"/>
    <property type="match status" value="1"/>
</dbReference>
<protein>
    <recommendedName>
        <fullName evidence="3">Peptidase C1A papain C-terminal domain-containing protein</fullName>
    </recommendedName>
</protein>
<evidence type="ECO:0000259" key="3">
    <source>
        <dbReference type="SMART" id="SM00645"/>
    </source>
</evidence>
<comment type="similarity">
    <text evidence="1">Belongs to the peptidase C1 family.</text>
</comment>
<evidence type="ECO:0000256" key="1">
    <source>
        <dbReference type="ARBA" id="ARBA00008455"/>
    </source>
</evidence>
<dbReference type="SUPFAM" id="SSF54001">
    <property type="entry name" value="Cysteine proteinases"/>
    <property type="match status" value="1"/>
</dbReference>
<reference evidence="4" key="1">
    <citation type="submission" date="2020-10" db="EMBL/GenBank/DDBJ databases">
        <title>Unveiling of a novel bifunctional photoreceptor, Dualchrome1, isolated from a cosmopolitan green alga.</title>
        <authorList>
            <person name="Suzuki S."/>
            <person name="Kawachi M."/>
        </authorList>
    </citation>
    <scope>NUCLEOTIDE SEQUENCE</scope>
    <source>
        <strain evidence="4">NIES 2893</strain>
    </source>
</reference>
<keyword evidence="5" id="KW-1185">Reference proteome</keyword>
<dbReference type="Gene3D" id="3.90.70.10">
    <property type="entry name" value="Cysteine proteinases"/>
    <property type="match status" value="1"/>
</dbReference>
<accession>A0A830H4S3</accession>
<dbReference type="EMBL" id="BNJQ01000002">
    <property type="protein sequence ID" value="GHP02156.1"/>
    <property type="molecule type" value="Genomic_DNA"/>
</dbReference>
<name>A0A830H4S3_9CHLO</name>
<keyword evidence="2" id="KW-0732">Signal</keyword>